<dbReference type="InterPro" id="IPR018078">
    <property type="entry name" value="DNA-binding_RecF_CS"/>
</dbReference>
<dbReference type="GO" id="GO:0006302">
    <property type="term" value="P:double-strand break repair"/>
    <property type="evidence" value="ECO:0007669"/>
    <property type="project" value="TreeGrafter"/>
</dbReference>
<gene>
    <name evidence="1" type="ORF">ACD_78C00343G0001</name>
</gene>
<protein>
    <submittedName>
        <fullName evidence="1">DNA replication and repair protein recF</fullName>
    </submittedName>
</protein>
<name>K1XH34_9BACT</name>
<dbReference type="PANTHER" id="PTHR32182">
    <property type="entry name" value="DNA REPLICATION AND REPAIR PROTEIN RECF"/>
    <property type="match status" value="1"/>
</dbReference>
<evidence type="ECO:0000313" key="1">
    <source>
        <dbReference type="EMBL" id="EKD29600.1"/>
    </source>
</evidence>
<dbReference type="GO" id="GO:0000731">
    <property type="term" value="P:DNA synthesis involved in DNA repair"/>
    <property type="evidence" value="ECO:0007669"/>
    <property type="project" value="TreeGrafter"/>
</dbReference>
<organism evidence="1">
    <name type="scientific">uncultured bacterium</name>
    <name type="common">gcode 4</name>
    <dbReference type="NCBI Taxonomy" id="1234023"/>
    <lineage>
        <taxon>Bacteria</taxon>
        <taxon>environmental samples</taxon>
    </lineage>
</organism>
<dbReference type="GO" id="GO:0005524">
    <property type="term" value="F:ATP binding"/>
    <property type="evidence" value="ECO:0007669"/>
    <property type="project" value="InterPro"/>
</dbReference>
<accession>K1XH34</accession>
<dbReference type="EMBL" id="AMFJ01034343">
    <property type="protein sequence ID" value="EKD29600.1"/>
    <property type="molecule type" value="Genomic_DNA"/>
</dbReference>
<comment type="caution">
    <text evidence="1">The sequence shown here is derived from an EMBL/GenBank/DDBJ whole genome shotgun (WGS) entry which is preliminary data.</text>
</comment>
<reference evidence="1" key="1">
    <citation type="journal article" date="2012" name="Science">
        <title>Fermentation, hydrogen, and sulfur metabolism in multiple uncultivated bacterial phyla.</title>
        <authorList>
            <person name="Wrighton K.C."/>
            <person name="Thomas B.C."/>
            <person name="Sharon I."/>
            <person name="Miller C.S."/>
            <person name="Castelle C.J."/>
            <person name="VerBerkmoes N.C."/>
            <person name="Wilkins M.J."/>
            <person name="Hettich R.L."/>
            <person name="Lipton M.S."/>
            <person name="Williams K.H."/>
            <person name="Long P.E."/>
            <person name="Banfield J.F."/>
        </authorList>
    </citation>
    <scope>NUCLEOTIDE SEQUENCE [LARGE SCALE GENOMIC DNA]</scope>
</reference>
<dbReference type="SUPFAM" id="SSF52540">
    <property type="entry name" value="P-loop containing nucleoside triphosphate hydrolases"/>
    <property type="match status" value="1"/>
</dbReference>
<dbReference type="Gene3D" id="1.20.1050.90">
    <property type="entry name" value="RecF/RecN/SMC, N-terminal domain"/>
    <property type="match status" value="1"/>
</dbReference>
<dbReference type="AlphaFoldDB" id="K1XH34"/>
<dbReference type="InterPro" id="IPR027417">
    <property type="entry name" value="P-loop_NTPase"/>
</dbReference>
<dbReference type="GO" id="GO:0003697">
    <property type="term" value="F:single-stranded DNA binding"/>
    <property type="evidence" value="ECO:0007669"/>
    <property type="project" value="InterPro"/>
</dbReference>
<dbReference type="PANTHER" id="PTHR32182:SF0">
    <property type="entry name" value="DNA REPLICATION AND REPAIR PROTEIN RECF"/>
    <property type="match status" value="1"/>
</dbReference>
<dbReference type="PROSITE" id="PS00618">
    <property type="entry name" value="RECF_2"/>
    <property type="match status" value="1"/>
</dbReference>
<proteinExistence type="predicted"/>
<sequence>MLQYLRENRERDIITGHTYIGPHLDDFQCILSHDIQSNSYLSRGENKTILIGLKFILIEFIERSSKKETILLLDDLFSELDAEHITSLLIRAGNRQLFITTQNIPSFLIDTGEFSFYEI</sequence>
<dbReference type="InterPro" id="IPR042174">
    <property type="entry name" value="RecF_2"/>
</dbReference>